<proteinExistence type="predicted"/>
<organism evidence="1 2">
    <name type="scientific">Vararia minispora EC-137</name>
    <dbReference type="NCBI Taxonomy" id="1314806"/>
    <lineage>
        <taxon>Eukaryota</taxon>
        <taxon>Fungi</taxon>
        <taxon>Dikarya</taxon>
        <taxon>Basidiomycota</taxon>
        <taxon>Agaricomycotina</taxon>
        <taxon>Agaricomycetes</taxon>
        <taxon>Russulales</taxon>
        <taxon>Lachnocladiaceae</taxon>
        <taxon>Vararia</taxon>
    </lineage>
</organism>
<reference evidence="1" key="2">
    <citation type="journal article" date="2022" name="New Phytol.">
        <title>Evolutionary transition to the ectomycorrhizal habit in the genomes of a hyperdiverse lineage of mushroom-forming fungi.</title>
        <authorList>
            <person name="Looney B."/>
            <person name="Miyauchi S."/>
            <person name="Morin E."/>
            <person name="Drula E."/>
            <person name="Courty P.E."/>
            <person name="Kohler A."/>
            <person name="Kuo A."/>
            <person name="LaButti K."/>
            <person name="Pangilinan J."/>
            <person name="Lipzen A."/>
            <person name="Riley R."/>
            <person name="Andreopoulos W."/>
            <person name="He G."/>
            <person name="Johnson J."/>
            <person name="Nolan M."/>
            <person name="Tritt A."/>
            <person name="Barry K.W."/>
            <person name="Grigoriev I.V."/>
            <person name="Nagy L.G."/>
            <person name="Hibbett D."/>
            <person name="Henrissat B."/>
            <person name="Matheny P.B."/>
            <person name="Labbe J."/>
            <person name="Martin F.M."/>
        </authorList>
    </citation>
    <scope>NUCLEOTIDE SEQUENCE</scope>
    <source>
        <strain evidence="1">EC-137</strain>
    </source>
</reference>
<protein>
    <submittedName>
        <fullName evidence="1">Uncharacterized protein</fullName>
    </submittedName>
</protein>
<dbReference type="EMBL" id="MU273469">
    <property type="protein sequence ID" value="KAI0036684.1"/>
    <property type="molecule type" value="Genomic_DNA"/>
</dbReference>
<evidence type="ECO:0000313" key="1">
    <source>
        <dbReference type="EMBL" id="KAI0036684.1"/>
    </source>
</evidence>
<keyword evidence="2" id="KW-1185">Reference proteome</keyword>
<name>A0ACB8QXP3_9AGAM</name>
<accession>A0ACB8QXP3</accession>
<gene>
    <name evidence="1" type="ORF">K488DRAFT_35623</name>
</gene>
<reference evidence="1" key="1">
    <citation type="submission" date="2021-02" db="EMBL/GenBank/DDBJ databases">
        <authorList>
            <consortium name="DOE Joint Genome Institute"/>
            <person name="Ahrendt S."/>
            <person name="Looney B.P."/>
            <person name="Miyauchi S."/>
            <person name="Morin E."/>
            <person name="Drula E."/>
            <person name="Courty P.E."/>
            <person name="Chicoki N."/>
            <person name="Fauchery L."/>
            <person name="Kohler A."/>
            <person name="Kuo A."/>
            <person name="Labutti K."/>
            <person name="Pangilinan J."/>
            <person name="Lipzen A."/>
            <person name="Riley R."/>
            <person name="Andreopoulos W."/>
            <person name="He G."/>
            <person name="Johnson J."/>
            <person name="Barry K.W."/>
            <person name="Grigoriev I.V."/>
            <person name="Nagy L."/>
            <person name="Hibbett D."/>
            <person name="Henrissat B."/>
            <person name="Matheny P.B."/>
            <person name="Labbe J."/>
            <person name="Martin F."/>
        </authorList>
    </citation>
    <scope>NUCLEOTIDE SEQUENCE</scope>
    <source>
        <strain evidence="1">EC-137</strain>
    </source>
</reference>
<feature type="non-terminal residue" evidence="1">
    <location>
        <position position="1"/>
    </location>
</feature>
<sequence length="180" mass="19595">LSWQLVDERDEAEVSSEDETDDLDLDDDDDLDDLDREEERTAAIVIAEEGRGRIVRGDGVSTAKLRVEPGTTHLLVGSSSTPNHIPAFLTNTLPVIASTLLALDISCNFLGALPPALESCTNLEELNVSSNPLRALPIFVSHLTSLRVLISDSTGLITLPSQLGALEHLHTLSIRRNKMY</sequence>
<dbReference type="Proteomes" id="UP000814128">
    <property type="component" value="Unassembled WGS sequence"/>
</dbReference>
<feature type="non-terminal residue" evidence="1">
    <location>
        <position position="180"/>
    </location>
</feature>
<evidence type="ECO:0000313" key="2">
    <source>
        <dbReference type="Proteomes" id="UP000814128"/>
    </source>
</evidence>
<comment type="caution">
    <text evidence="1">The sequence shown here is derived from an EMBL/GenBank/DDBJ whole genome shotgun (WGS) entry which is preliminary data.</text>
</comment>